<evidence type="ECO:0000256" key="1">
    <source>
        <dbReference type="ARBA" id="ARBA00007613"/>
    </source>
</evidence>
<reference evidence="4 5" key="1">
    <citation type="submission" date="2024-03" db="EMBL/GenBank/DDBJ databases">
        <title>Novel species of the genus Variovorax.</title>
        <authorList>
            <person name="Liu Q."/>
            <person name="Xin Y.-H."/>
        </authorList>
    </citation>
    <scope>NUCLEOTIDE SEQUENCE [LARGE SCALE GENOMIC DNA]</scope>
    <source>
        <strain evidence="4 5">KACC 18501</strain>
    </source>
</reference>
<dbReference type="PANTHER" id="PTHR30203:SF29">
    <property type="entry name" value="PROTEIN CYAE"/>
    <property type="match status" value="1"/>
</dbReference>
<name>A0ABU8VWT1_9BURK</name>
<comment type="subcellular location">
    <subcellularLocation>
        <location evidence="2">Cell membrane</location>
        <topology evidence="2">Lipid-anchor</topology>
    </subcellularLocation>
</comment>
<evidence type="ECO:0000256" key="2">
    <source>
        <dbReference type="RuleBase" id="RU362097"/>
    </source>
</evidence>
<comment type="similarity">
    <text evidence="1 2">Belongs to the outer membrane factor (OMF) (TC 1.B.17) family.</text>
</comment>
<dbReference type="Pfam" id="PF02321">
    <property type="entry name" value="OEP"/>
    <property type="match status" value="2"/>
</dbReference>
<dbReference type="InterPro" id="IPR010131">
    <property type="entry name" value="MdtP/NodT-like"/>
</dbReference>
<keyword evidence="2" id="KW-0564">Palmitate</keyword>
<dbReference type="NCBIfam" id="TIGR01845">
    <property type="entry name" value="outer_NodT"/>
    <property type="match status" value="1"/>
</dbReference>
<dbReference type="EMBL" id="JBBKZV010000004">
    <property type="protein sequence ID" value="MEJ8822266.1"/>
    <property type="molecule type" value="Genomic_DNA"/>
</dbReference>
<gene>
    <name evidence="4" type="ORF">WKW80_09475</name>
</gene>
<keyword evidence="5" id="KW-1185">Reference proteome</keyword>
<dbReference type="Proteomes" id="UP001363010">
    <property type="component" value="Unassembled WGS sequence"/>
</dbReference>
<feature type="signal peptide" evidence="2">
    <location>
        <begin position="1"/>
        <end position="23"/>
    </location>
</feature>
<dbReference type="PANTHER" id="PTHR30203">
    <property type="entry name" value="OUTER MEMBRANE CATION EFFLUX PROTEIN"/>
    <property type="match status" value="1"/>
</dbReference>
<evidence type="ECO:0000313" key="4">
    <source>
        <dbReference type="EMBL" id="MEJ8822266.1"/>
    </source>
</evidence>
<feature type="chain" id="PRO_5044963011" evidence="2">
    <location>
        <begin position="24"/>
        <end position="523"/>
    </location>
</feature>
<proteinExistence type="inferred from homology"/>
<keyword evidence="2" id="KW-1134">Transmembrane beta strand</keyword>
<accession>A0ABU8VWT1</accession>
<comment type="caution">
    <text evidence="4">The sequence shown here is derived from an EMBL/GenBank/DDBJ whole genome shotgun (WGS) entry which is preliminary data.</text>
</comment>
<evidence type="ECO:0000313" key="5">
    <source>
        <dbReference type="Proteomes" id="UP001363010"/>
    </source>
</evidence>
<dbReference type="RefSeq" id="WP_340363315.1">
    <property type="nucleotide sequence ID" value="NZ_JBBKZV010000004.1"/>
</dbReference>
<keyword evidence="2" id="KW-0812">Transmembrane</keyword>
<protein>
    <submittedName>
        <fullName evidence="4">Efflux transporter outer membrane subunit</fullName>
    </submittedName>
</protein>
<sequence length="523" mass="54643">MSIRSLRRIGPAACLLLAVLALSACSLTRPPREVSAPMPAQWHAPLPPTPASTPVPVPAPTPAGSAALPHDGSVRVLTEWWRQLEDPLLVELIDAAENASPTLASAAARVSEARANSIAAGAALLPNLAGTASASRGNSQFAGASGFGGSTTTASASTATLIATTMQAGLQASWEIDLFGKLRAGRDASTLRLAGADARWHQARVSIAADTANLYFNERACEQLVTVAENDATSRGETARLTELSMRAGFTAPADAALARASAADATNRLTLQRSQCAVVRAGLVALTGLDANVLDQKMAATPADRALPRIHAIASVPAEALAQRPDLYSAELDVAAASAAVGEAQSARYPRLSLTGSVGRLQLRTQGFTEALDTWSVGPLSLTVPIFDGGALKANVDAATSRYDEAASVYRGNVRQAVREVETALLNLDSTARRADDADVAVQNYQASLDAMQARYVSGLANLLDLETSRRLLINALTARVQLQQERSDAWVALYRAMGGGWVRPDGATVISQQETTPAKSQ</sequence>
<dbReference type="PROSITE" id="PS51257">
    <property type="entry name" value="PROKAR_LIPOPROTEIN"/>
    <property type="match status" value="1"/>
</dbReference>
<keyword evidence="2" id="KW-0472">Membrane</keyword>
<evidence type="ECO:0000256" key="3">
    <source>
        <dbReference type="SAM" id="MobiDB-lite"/>
    </source>
</evidence>
<organism evidence="4 5">
    <name type="scientific">Variovorax humicola</name>
    <dbReference type="NCBI Taxonomy" id="1769758"/>
    <lineage>
        <taxon>Bacteria</taxon>
        <taxon>Pseudomonadati</taxon>
        <taxon>Pseudomonadota</taxon>
        <taxon>Betaproteobacteria</taxon>
        <taxon>Burkholderiales</taxon>
        <taxon>Comamonadaceae</taxon>
        <taxon>Variovorax</taxon>
    </lineage>
</organism>
<feature type="compositionally biased region" description="Pro residues" evidence="3">
    <location>
        <begin position="45"/>
        <end position="61"/>
    </location>
</feature>
<feature type="region of interest" description="Disordered" evidence="3">
    <location>
        <begin position="33"/>
        <end position="68"/>
    </location>
</feature>
<dbReference type="Gene3D" id="1.20.1600.10">
    <property type="entry name" value="Outer membrane efflux proteins (OEP)"/>
    <property type="match status" value="1"/>
</dbReference>
<keyword evidence="2" id="KW-0449">Lipoprotein</keyword>
<keyword evidence="2" id="KW-0732">Signal</keyword>
<dbReference type="SUPFAM" id="SSF56954">
    <property type="entry name" value="Outer membrane efflux proteins (OEP)"/>
    <property type="match status" value="1"/>
</dbReference>
<dbReference type="Gene3D" id="2.20.200.10">
    <property type="entry name" value="Outer membrane efflux proteins (OEP)"/>
    <property type="match status" value="1"/>
</dbReference>
<dbReference type="InterPro" id="IPR003423">
    <property type="entry name" value="OMP_efflux"/>
</dbReference>